<dbReference type="AlphaFoldDB" id="A0A812UHQ7"/>
<evidence type="ECO:0000313" key="2">
    <source>
        <dbReference type="Proteomes" id="UP000604046"/>
    </source>
</evidence>
<gene>
    <name evidence="1" type="ORF">SNAT2548_LOCUS32378</name>
</gene>
<dbReference type="Proteomes" id="UP000604046">
    <property type="component" value="Unassembled WGS sequence"/>
</dbReference>
<dbReference type="EMBL" id="CAJNDS010002707">
    <property type="protein sequence ID" value="CAE7569417.1"/>
    <property type="molecule type" value="Genomic_DNA"/>
</dbReference>
<accession>A0A812UHQ7</accession>
<keyword evidence="2" id="KW-1185">Reference proteome</keyword>
<organism evidence="1 2">
    <name type="scientific">Symbiodinium natans</name>
    <dbReference type="NCBI Taxonomy" id="878477"/>
    <lineage>
        <taxon>Eukaryota</taxon>
        <taxon>Sar</taxon>
        <taxon>Alveolata</taxon>
        <taxon>Dinophyceae</taxon>
        <taxon>Suessiales</taxon>
        <taxon>Symbiodiniaceae</taxon>
        <taxon>Symbiodinium</taxon>
    </lineage>
</organism>
<evidence type="ECO:0000313" key="1">
    <source>
        <dbReference type="EMBL" id="CAE7569417.1"/>
    </source>
</evidence>
<name>A0A812UHQ7_9DINO</name>
<sequence length="154" mass="17054">MSAASYTFVDDILRLRVRSVVPEEELTVAAIEKSVISTLVCPQEISCDEEGDIQLDDALRPHFMLLRRLELKLGSNAQSLRLTSPKQEEAQLPTVRSEFIVPTDARVLGFRYWEEAGSSVPRVLCTCRMSGWLGPCSLADCSQPPCASEYSGIC</sequence>
<reference evidence="1" key="1">
    <citation type="submission" date="2021-02" db="EMBL/GenBank/DDBJ databases">
        <authorList>
            <person name="Dougan E. K."/>
            <person name="Rhodes N."/>
            <person name="Thang M."/>
            <person name="Chan C."/>
        </authorList>
    </citation>
    <scope>NUCLEOTIDE SEQUENCE</scope>
</reference>
<proteinExistence type="predicted"/>
<comment type="caution">
    <text evidence="1">The sequence shown here is derived from an EMBL/GenBank/DDBJ whole genome shotgun (WGS) entry which is preliminary data.</text>
</comment>
<protein>
    <submittedName>
        <fullName evidence="1">Uncharacterized protein</fullName>
    </submittedName>
</protein>